<dbReference type="SUPFAM" id="SSF51905">
    <property type="entry name" value="FAD/NAD(P)-binding domain"/>
    <property type="match status" value="1"/>
</dbReference>
<evidence type="ECO:0000259" key="6">
    <source>
        <dbReference type="Pfam" id="PF00890"/>
    </source>
</evidence>
<dbReference type="Gene3D" id="3.50.50.60">
    <property type="entry name" value="FAD/NAD(P)-binding domain"/>
    <property type="match status" value="1"/>
</dbReference>
<organism evidence="7 8">
    <name type="scientific">Mesosutterella porci</name>
    <dbReference type="NCBI Taxonomy" id="2915351"/>
    <lineage>
        <taxon>Bacteria</taxon>
        <taxon>Pseudomonadati</taxon>
        <taxon>Pseudomonadota</taxon>
        <taxon>Betaproteobacteria</taxon>
        <taxon>Burkholderiales</taxon>
        <taxon>Sutterellaceae</taxon>
        <taxon>Mesosutterella</taxon>
    </lineage>
</organism>
<reference evidence="7 8" key="1">
    <citation type="submission" date="2022-02" db="EMBL/GenBank/DDBJ databases">
        <title>Mesosutterella porci, a novel member of the family Sutterellaceae from pig feces.</title>
        <authorList>
            <person name="Wylensek D."/>
            <person name="Clavel T."/>
        </authorList>
    </citation>
    <scope>NUCLEOTIDE SEQUENCE [LARGE SCALE GENOMIC DNA]</scope>
    <source>
        <strain evidence="8">oilRF-744-wt-GAM-9</strain>
    </source>
</reference>
<protein>
    <submittedName>
        <fullName evidence="7">FAD-dependent oxidoreductase</fullName>
    </submittedName>
</protein>
<dbReference type="EMBL" id="JAKNCT010000001">
    <property type="protein sequence ID" value="MCG5030151.1"/>
    <property type="molecule type" value="Genomic_DNA"/>
</dbReference>
<dbReference type="InterPro" id="IPR050315">
    <property type="entry name" value="FAD-oxidoreductase_2"/>
</dbReference>
<dbReference type="InterPro" id="IPR036188">
    <property type="entry name" value="FAD/NAD-bd_sf"/>
</dbReference>
<comment type="cofactor">
    <cofactor evidence="1">
        <name>FAD</name>
        <dbReference type="ChEBI" id="CHEBI:57692"/>
    </cofactor>
</comment>
<comment type="caution">
    <text evidence="7">The sequence shown here is derived from an EMBL/GenBank/DDBJ whole genome shotgun (WGS) entry which is preliminary data.</text>
</comment>
<evidence type="ECO:0000256" key="1">
    <source>
        <dbReference type="ARBA" id="ARBA00001974"/>
    </source>
</evidence>
<evidence type="ECO:0000313" key="7">
    <source>
        <dbReference type="EMBL" id="MCG5030151.1"/>
    </source>
</evidence>
<dbReference type="SUPFAM" id="SSF56425">
    <property type="entry name" value="Succinate dehydrogenase/fumarate reductase flavoprotein, catalytic domain"/>
    <property type="match status" value="1"/>
</dbReference>
<keyword evidence="3" id="KW-0274">FAD</keyword>
<keyword evidence="8" id="KW-1185">Reference proteome</keyword>
<evidence type="ECO:0000256" key="5">
    <source>
        <dbReference type="SAM" id="SignalP"/>
    </source>
</evidence>
<dbReference type="Gene3D" id="3.90.700.10">
    <property type="entry name" value="Succinate dehydrogenase/fumarate reductase flavoprotein, catalytic domain"/>
    <property type="match status" value="1"/>
</dbReference>
<dbReference type="RefSeq" id="WP_237977803.1">
    <property type="nucleotide sequence ID" value="NZ_JAKNCT010000001.1"/>
</dbReference>
<keyword evidence="2" id="KW-0285">Flavoprotein</keyword>
<keyword evidence="5" id="KW-0732">Signal</keyword>
<accession>A0ABS9MNF7</accession>
<keyword evidence="4" id="KW-0560">Oxidoreductase</keyword>
<evidence type="ECO:0000256" key="3">
    <source>
        <dbReference type="ARBA" id="ARBA00022827"/>
    </source>
</evidence>
<dbReference type="InterPro" id="IPR027477">
    <property type="entry name" value="Succ_DH/fumarate_Rdtase_cat_sf"/>
</dbReference>
<feature type="signal peptide" evidence="5">
    <location>
        <begin position="1"/>
        <end position="22"/>
    </location>
</feature>
<gene>
    <name evidence="7" type="ORF">MAF45_01600</name>
</gene>
<dbReference type="PANTHER" id="PTHR43400">
    <property type="entry name" value="FUMARATE REDUCTASE"/>
    <property type="match status" value="1"/>
</dbReference>
<evidence type="ECO:0000313" key="8">
    <source>
        <dbReference type="Proteomes" id="UP001297600"/>
    </source>
</evidence>
<dbReference type="Pfam" id="PF00890">
    <property type="entry name" value="FAD_binding_2"/>
    <property type="match status" value="1"/>
</dbReference>
<evidence type="ECO:0000256" key="2">
    <source>
        <dbReference type="ARBA" id="ARBA00022630"/>
    </source>
</evidence>
<proteinExistence type="predicted"/>
<feature type="chain" id="PRO_5046623738" evidence="5">
    <location>
        <begin position="23"/>
        <end position="492"/>
    </location>
</feature>
<feature type="domain" description="FAD-dependent oxidoreductase 2 FAD-binding" evidence="6">
    <location>
        <begin position="30"/>
        <end position="470"/>
    </location>
</feature>
<dbReference type="InterPro" id="IPR003953">
    <property type="entry name" value="FAD-dep_OxRdtase_2_FAD-bd"/>
</dbReference>
<dbReference type="PANTHER" id="PTHR43400:SF10">
    <property type="entry name" value="3-OXOSTEROID 1-DEHYDROGENASE"/>
    <property type="match status" value="1"/>
</dbReference>
<name>A0ABS9MNF7_9BURK</name>
<dbReference type="Proteomes" id="UP001297600">
    <property type="component" value="Unassembled WGS sequence"/>
</dbReference>
<sequence length="492" mass="53196">MQYLLKKTVLLVALCSVGSAYAANQTINADIAVIGSGWAGIMSAYDSASHGKKVVILEKMAFPGGASMLCGGQYAIQGSDLQKAKGVPYDPPQSLVQDLIANGHLKNDLTTLKLLAENSPRVANWVISTFHPTFIDQKLQYRAEFRFDRSLYLKGYCSGFYPKVQSAVEKAGAKLLLNTRAEELIVKNGRVTGVKAKRGGDTVTVHAKAVLLATGGYGANKAMLVEPLKSALYYGPQSSTGDGHRMAVKVGAQLENMEYGKRYPNGIESAPGTATSIIQGNYRAWKEAGFLVNKDGKRVVNEKASNHNILTVLEKQPGGLLYLVMDEPTWNKFVEGIKTQGVTDENLKKWLAANGSSAPIFAHGATLEEAAAHAGINAANLKATLARYNELVRAGKDEDFGRPKAFMLREAKTEGPYYIVEQKPRFATTMGSVIVDDHLRVLNKAKKPIRGLYAAGEVINAVHGDDSSPGMNISWCTTSGKLSSEFMRADMK</sequence>
<evidence type="ECO:0000256" key="4">
    <source>
        <dbReference type="ARBA" id="ARBA00023002"/>
    </source>
</evidence>